<name>A0A2N3WZN8_9NOCA</name>
<proteinExistence type="predicted"/>
<dbReference type="AlphaFoldDB" id="A0A2N3WZN8"/>
<keyword evidence="2" id="KW-1185">Reference proteome</keyword>
<dbReference type="EMBL" id="PJMW01000001">
    <property type="protein sequence ID" value="PKV99336.1"/>
    <property type="molecule type" value="Genomic_DNA"/>
</dbReference>
<evidence type="ECO:0000313" key="2">
    <source>
        <dbReference type="Proteomes" id="UP000233766"/>
    </source>
</evidence>
<accession>A0A2N3WZN8</accession>
<organism evidence="1 2">
    <name type="scientific">Nocardia fluminea</name>
    <dbReference type="NCBI Taxonomy" id="134984"/>
    <lineage>
        <taxon>Bacteria</taxon>
        <taxon>Bacillati</taxon>
        <taxon>Actinomycetota</taxon>
        <taxon>Actinomycetes</taxon>
        <taxon>Mycobacteriales</taxon>
        <taxon>Nocardiaceae</taxon>
        <taxon>Nocardia</taxon>
    </lineage>
</organism>
<dbReference type="RefSeq" id="WP_170112016.1">
    <property type="nucleotide sequence ID" value="NZ_PJMW01000001.1"/>
</dbReference>
<reference evidence="1 2" key="1">
    <citation type="submission" date="2017-12" db="EMBL/GenBank/DDBJ databases">
        <title>Sequencing the genomes of 1000 Actinobacteria strains.</title>
        <authorList>
            <person name="Klenk H.-P."/>
        </authorList>
    </citation>
    <scope>NUCLEOTIDE SEQUENCE [LARGE SCALE GENOMIC DNA]</scope>
    <source>
        <strain evidence="1 2">DSM 44489</strain>
    </source>
</reference>
<gene>
    <name evidence="1" type="ORF">ATK86_1384</name>
</gene>
<sequence length="55" mass="5912">MLTFLIVLTVIIGLAVLIGRGTAGSTGIVDRDAQRMDTELKAIAGYADYIRPSHH</sequence>
<protein>
    <submittedName>
        <fullName evidence="1">Uncharacterized protein</fullName>
    </submittedName>
</protein>
<dbReference type="Proteomes" id="UP000233766">
    <property type="component" value="Unassembled WGS sequence"/>
</dbReference>
<comment type="caution">
    <text evidence="1">The sequence shown here is derived from an EMBL/GenBank/DDBJ whole genome shotgun (WGS) entry which is preliminary data.</text>
</comment>
<evidence type="ECO:0000313" key="1">
    <source>
        <dbReference type="EMBL" id="PKV99336.1"/>
    </source>
</evidence>